<sequence length="95" mass="10548">MWCQVRNTMKSGGLARRIEDVVRGKVDERPTTTDDRRCTYDERPTTTNDHRPLFTGDGRTTADREGWFSCGVVRGAHSRPACDRDDGFGGGVEAG</sequence>
<gene>
    <name evidence="2" type="ORF">AVDCRST_MAG93-3777</name>
</gene>
<accession>A0A6J4JWU0</accession>
<dbReference type="AlphaFoldDB" id="A0A6J4JWU0"/>
<evidence type="ECO:0000256" key="1">
    <source>
        <dbReference type="SAM" id="MobiDB-lite"/>
    </source>
</evidence>
<feature type="compositionally biased region" description="Basic and acidic residues" evidence="1">
    <location>
        <begin position="27"/>
        <end position="52"/>
    </location>
</feature>
<evidence type="ECO:0000313" key="2">
    <source>
        <dbReference type="EMBL" id="CAA9289360.1"/>
    </source>
</evidence>
<protein>
    <submittedName>
        <fullName evidence="2">Uncharacterized protein</fullName>
    </submittedName>
</protein>
<name>A0A6J4JWU0_9CHLR</name>
<feature type="region of interest" description="Disordered" evidence="1">
    <location>
        <begin position="27"/>
        <end position="58"/>
    </location>
</feature>
<reference evidence="2" key="1">
    <citation type="submission" date="2020-02" db="EMBL/GenBank/DDBJ databases">
        <authorList>
            <person name="Meier V. D."/>
        </authorList>
    </citation>
    <scope>NUCLEOTIDE SEQUENCE</scope>
    <source>
        <strain evidence="2">AVDCRST_MAG93</strain>
    </source>
</reference>
<dbReference type="EMBL" id="CADCTR010001287">
    <property type="protein sequence ID" value="CAA9289360.1"/>
    <property type="molecule type" value="Genomic_DNA"/>
</dbReference>
<organism evidence="2">
    <name type="scientific">uncultured Chloroflexia bacterium</name>
    <dbReference type="NCBI Taxonomy" id="1672391"/>
    <lineage>
        <taxon>Bacteria</taxon>
        <taxon>Bacillati</taxon>
        <taxon>Chloroflexota</taxon>
        <taxon>Chloroflexia</taxon>
        <taxon>environmental samples</taxon>
    </lineage>
</organism>
<proteinExistence type="predicted"/>